<dbReference type="InterPro" id="IPR050078">
    <property type="entry name" value="Ribosomal_L11_MeTrfase_PrmA"/>
</dbReference>
<dbReference type="Pfam" id="PF06325">
    <property type="entry name" value="PrmA"/>
    <property type="match status" value="1"/>
</dbReference>
<dbReference type="HAMAP" id="MF_00735">
    <property type="entry name" value="Methyltr_PrmA"/>
    <property type="match status" value="1"/>
</dbReference>
<evidence type="ECO:0000256" key="7">
    <source>
        <dbReference type="ARBA" id="ARBA00041867"/>
    </source>
</evidence>
<dbReference type="GO" id="GO:0016279">
    <property type="term" value="F:protein-lysine N-methyltransferase activity"/>
    <property type="evidence" value="ECO:0000318"/>
    <property type="project" value="GO_Central"/>
</dbReference>
<dbReference type="PANTHER" id="PTHR43648:SF1">
    <property type="entry name" value="ELECTRON TRANSFER FLAVOPROTEIN BETA SUBUNIT LYSINE METHYLTRANSFERASE"/>
    <property type="match status" value="1"/>
</dbReference>
<dbReference type="OMA" id="WIVPEWT"/>
<evidence type="ECO:0000256" key="8">
    <source>
        <dbReference type="ARBA" id="ARBA00042266"/>
    </source>
</evidence>
<dbReference type="InterPro" id="IPR004498">
    <property type="entry name" value="Ribosomal_PrmA_MeTrfase"/>
</dbReference>
<dbReference type="Proteomes" id="UP000030748">
    <property type="component" value="Unassembled WGS sequence"/>
</dbReference>
<dbReference type="CDD" id="cd02440">
    <property type="entry name" value="AdoMet_MTases"/>
    <property type="match status" value="1"/>
</dbReference>
<dbReference type="KEGG" id="egt:105967798"/>
<dbReference type="GO" id="GO:0032259">
    <property type="term" value="P:methylation"/>
    <property type="evidence" value="ECO:0007669"/>
    <property type="project" value="UniProtKB-KW"/>
</dbReference>
<protein>
    <recommendedName>
        <fullName evidence="8">ETFB lysine methyltransferase</fullName>
    </recommendedName>
    <alternativeName>
        <fullName evidence="7">Protein N-lysine methyltransferase METTL20</fullName>
    </alternativeName>
</protein>
<comment type="similarity">
    <text evidence="1">Belongs to the methyltransferase superfamily. PrmA family.</text>
</comment>
<dbReference type="OrthoDB" id="419617at2759"/>
<evidence type="ECO:0000256" key="3">
    <source>
        <dbReference type="ARBA" id="ARBA00022603"/>
    </source>
</evidence>
<proteinExistence type="inferred from homology"/>
<keyword evidence="3" id="KW-0489">Methyltransferase</keyword>
<evidence type="ECO:0000313" key="9">
    <source>
        <dbReference type="EMBL" id="EYU44967.1"/>
    </source>
</evidence>
<keyword evidence="5" id="KW-0949">S-adenosyl-L-methionine</keyword>
<evidence type="ECO:0000313" key="10">
    <source>
        <dbReference type="Proteomes" id="UP000030748"/>
    </source>
</evidence>
<name>A0A022RWT3_ERYGU</name>
<accession>A0A022RWT3</accession>
<evidence type="ECO:0000256" key="4">
    <source>
        <dbReference type="ARBA" id="ARBA00022679"/>
    </source>
</evidence>
<dbReference type="eggNOG" id="ENOG502QQTZ">
    <property type="taxonomic scope" value="Eukaryota"/>
</dbReference>
<dbReference type="AlphaFoldDB" id="A0A022RWT3"/>
<dbReference type="Gene3D" id="3.40.50.150">
    <property type="entry name" value="Vaccinia Virus protein VP39"/>
    <property type="match status" value="1"/>
</dbReference>
<keyword evidence="2" id="KW-0963">Cytoplasm</keyword>
<gene>
    <name evidence="9" type="ORF">MIMGU_mgv11b006303mg</name>
</gene>
<dbReference type="InterPro" id="IPR029063">
    <property type="entry name" value="SAM-dependent_MTases_sf"/>
</dbReference>
<dbReference type="SUPFAM" id="SSF53335">
    <property type="entry name" value="S-adenosyl-L-methionine-dependent methyltransferases"/>
    <property type="match status" value="1"/>
</dbReference>
<dbReference type="GO" id="GO:0005739">
    <property type="term" value="C:mitochondrion"/>
    <property type="evidence" value="ECO:0000318"/>
    <property type="project" value="GO_Central"/>
</dbReference>
<reference evidence="9 10" key="1">
    <citation type="journal article" date="2013" name="Proc. Natl. Acad. Sci. U.S.A.">
        <title>Fine-scale variation in meiotic recombination in Mimulus inferred from population shotgun sequencing.</title>
        <authorList>
            <person name="Hellsten U."/>
            <person name="Wright K.M."/>
            <person name="Jenkins J."/>
            <person name="Shu S."/>
            <person name="Yuan Y."/>
            <person name="Wessler S.R."/>
            <person name="Schmutz J."/>
            <person name="Willis J.H."/>
            <person name="Rokhsar D.S."/>
        </authorList>
    </citation>
    <scope>NUCLEOTIDE SEQUENCE [LARGE SCALE GENOMIC DNA]</scope>
    <source>
        <strain evidence="10">cv. DUN x IM62</strain>
    </source>
</reference>
<evidence type="ECO:0000256" key="5">
    <source>
        <dbReference type="ARBA" id="ARBA00022691"/>
    </source>
</evidence>
<dbReference type="EMBL" id="KI630206">
    <property type="protein sequence ID" value="EYU44967.1"/>
    <property type="molecule type" value="Genomic_DNA"/>
</dbReference>
<dbReference type="PhylomeDB" id="A0A022RWT3"/>
<sequence>MTLALSSLRNHFFKHLTLCNSATTFSSFRRHIHRLPPPSRSAYFPSTKSAQQKQLPRRNISAAVNYSTTPPLSSGAAIADDSLTAPYLSVRICCPRHVSGVLSESLMCFGASSTTIDEQDIYDPDEEIWISSIFSVDQDVKDCISLAADSVGLTEMPNYKIEMHDHTDWITLTQESFHPVEITEGLWIVPEWRKTPDLQATNIILNPGLAFGTGEHPTTKLCLLLLRRLIKGGEYFLDYGTGSGVLAIAALKFGAELSVGVDIEPQAITSARYNAALNNIDPEKLQLSLFPSKNGPDFDSEFPPKDIDSRDLYNRKIIGERNKYDVVVANILLHPLLDLADGIVSYGKPGAIIGISGILSEQVPSVMKRYSEFLEDINVSMMDDWACISGSKKSKPSSS</sequence>
<dbReference type="STRING" id="4155.A0A022RWT3"/>
<dbReference type="PANTHER" id="PTHR43648">
    <property type="entry name" value="ELECTRON TRANSFER FLAVOPROTEIN BETA SUBUNIT LYSINE METHYLTRANSFERASE"/>
    <property type="match status" value="1"/>
</dbReference>
<evidence type="ECO:0000256" key="6">
    <source>
        <dbReference type="ARBA" id="ARBA00037932"/>
    </source>
</evidence>
<comment type="similarity">
    <text evidence="6">Belongs to the methyltransferase superfamily. ETFBKMT family.</text>
</comment>
<keyword evidence="10" id="KW-1185">Reference proteome</keyword>
<keyword evidence="4" id="KW-0808">Transferase</keyword>
<evidence type="ECO:0000256" key="2">
    <source>
        <dbReference type="ARBA" id="ARBA00022490"/>
    </source>
</evidence>
<organism evidence="9 10">
    <name type="scientific">Erythranthe guttata</name>
    <name type="common">Yellow monkey flower</name>
    <name type="synonym">Mimulus guttatus</name>
    <dbReference type="NCBI Taxonomy" id="4155"/>
    <lineage>
        <taxon>Eukaryota</taxon>
        <taxon>Viridiplantae</taxon>
        <taxon>Streptophyta</taxon>
        <taxon>Embryophyta</taxon>
        <taxon>Tracheophyta</taxon>
        <taxon>Spermatophyta</taxon>
        <taxon>Magnoliopsida</taxon>
        <taxon>eudicotyledons</taxon>
        <taxon>Gunneridae</taxon>
        <taxon>Pentapetalae</taxon>
        <taxon>asterids</taxon>
        <taxon>lamiids</taxon>
        <taxon>Lamiales</taxon>
        <taxon>Phrymaceae</taxon>
        <taxon>Erythranthe</taxon>
    </lineage>
</organism>
<evidence type="ECO:0000256" key="1">
    <source>
        <dbReference type="ARBA" id="ARBA00009741"/>
    </source>
</evidence>